<accession>A0A0S4JFM7</accession>
<protein>
    <submittedName>
        <fullName evidence="2">Uncharacterized protein</fullName>
    </submittedName>
</protein>
<proteinExistence type="predicted"/>
<feature type="compositionally biased region" description="Basic and acidic residues" evidence="1">
    <location>
        <begin position="60"/>
        <end position="78"/>
    </location>
</feature>
<evidence type="ECO:0000313" key="2">
    <source>
        <dbReference type="EMBL" id="CUG87188.1"/>
    </source>
</evidence>
<feature type="region of interest" description="Disordered" evidence="1">
    <location>
        <begin position="857"/>
        <end position="976"/>
    </location>
</feature>
<sequence>MWQSLIKRYNVQAPGAAAGAAPVASPLGPAGSASPKTPAPAAASPKTPAPKKSASAAKDASPKKAAEKEPAAEKEKASPARKPSMKKSAPQAAPAQQTAAAPSSTSNSPDVAADQRVRLMRYFGKHMPDKVGQVDAIVAKMVATDKNGEAWANMWKAFTSRFGPEDPPPTVGKQQPPQRDVSETSSAAEESMSSPPPQSAGSKFAGLHRPKPINPPTSNDPSESGVTSSSVFSPTRIDNDLAGEGSISIKKDASQRKAAAEAVKQEWVQRISRFLAHYDAPKTDEEILAAVNGADSTSEGMQEMWETLLEHYGPEPPQPLSSMMRVMDAEQKRKTPQQAAQSLIFGEVSNTTKAPQAKSSALPPAQANRDIAPSQKQSIGLNSSSFNDGMPVGAALPLSNAASQSNAAKKKAWYLDDEETGGVSASTRGGRGGANRSNTFRDAAQSGNLAFHDSPFGHNNNQDDVNRVPPNALVIYGVLRLIGVQYDLYARATGPAQHQFVRALEQEISFNIDCDPSAVTVRRMIPNVAIDFKIDLTDSVSAGTTDRRTAQRIGDILVNRVLNGTFTLRLIRDSYRRDLGGIPTDLFTQSCAVFGSEAQQYYTLVPDEDNGPAPPVALHSNDMEAAVAGGYTTATDSRNYAAVAAAPMSRTMKRDDVFGTSPSPHRSGQRGGGAQPRTLDASIEQWTNRLHNIAEQDRAGLGGWNGANDFTERWLAGVRPPPGGTAADSLPQRLTSHVQPLGGNGNRGGDFGARMWDDTASELADYQRREETAQYDLQKPEAINGAMSWNRILSGFEDPATAASRRPVGLQHVAYNPRVHTGMAGVLNDYSPLPKARGGVPPSQMDLQGLQRLKTVGLRSGGGGGGPVFGGGAGRQTSSSPTRAGGPFSPGYRGKYERGNSSSPTSRSHLYRSPIAGGGAGGRVNPSRSPPRQGQGRVVSGPRSLVEPPVASSSYNDIGAGARHSASSYQGFGHSNPSVRAEMERRFDGTPQYSSSYGGETYMEREGRRARAFTDARLPAGGIGGYAQQHTSYGSTQHHSPNGNVWPVDGFSREFNSIVRSM</sequence>
<feature type="region of interest" description="Disordered" evidence="1">
    <location>
        <begin position="1"/>
        <end position="113"/>
    </location>
</feature>
<dbReference type="Proteomes" id="UP000051952">
    <property type="component" value="Unassembled WGS sequence"/>
</dbReference>
<dbReference type="VEuPathDB" id="TriTrypDB:BSAL_09070"/>
<dbReference type="AlphaFoldDB" id="A0A0S4JFM7"/>
<gene>
    <name evidence="2" type="ORF">BSAL_09070</name>
</gene>
<feature type="compositionally biased region" description="Low complexity" evidence="1">
    <location>
        <begin position="221"/>
        <end position="235"/>
    </location>
</feature>
<name>A0A0S4JFM7_BODSA</name>
<organism evidence="2 3">
    <name type="scientific">Bodo saltans</name>
    <name type="common">Flagellated protozoan</name>
    <dbReference type="NCBI Taxonomy" id="75058"/>
    <lineage>
        <taxon>Eukaryota</taxon>
        <taxon>Discoba</taxon>
        <taxon>Euglenozoa</taxon>
        <taxon>Kinetoplastea</taxon>
        <taxon>Metakinetoplastina</taxon>
        <taxon>Eubodonida</taxon>
        <taxon>Bodonidae</taxon>
        <taxon>Bodo</taxon>
    </lineage>
</organism>
<feature type="compositionally biased region" description="Gly residues" evidence="1">
    <location>
        <begin position="859"/>
        <end position="874"/>
    </location>
</feature>
<reference evidence="3" key="1">
    <citation type="submission" date="2015-09" db="EMBL/GenBank/DDBJ databases">
        <authorList>
            <consortium name="Pathogen Informatics"/>
        </authorList>
    </citation>
    <scope>NUCLEOTIDE SEQUENCE [LARGE SCALE GENOMIC DNA]</scope>
    <source>
        <strain evidence="3">Lake Konstanz</strain>
    </source>
</reference>
<feature type="region of interest" description="Disordered" evidence="1">
    <location>
        <begin position="159"/>
        <end position="244"/>
    </location>
</feature>
<feature type="region of interest" description="Disordered" evidence="1">
    <location>
        <begin position="351"/>
        <end position="380"/>
    </location>
</feature>
<feature type="compositionally biased region" description="Low complexity" evidence="1">
    <location>
        <begin position="88"/>
        <end position="106"/>
    </location>
</feature>
<keyword evidence="3" id="KW-1185">Reference proteome</keyword>
<feature type="compositionally biased region" description="Polar residues" evidence="1">
    <location>
        <begin position="899"/>
        <end position="908"/>
    </location>
</feature>
<dbReference type="EMBL" id="CYKH01001464">
    <property type="protein sequence ID" value="CUG87188.1"/>
    <property type="molecule type" value="Genomic_DNA"/>
</dbReference>
<evidence type="ECO:0000313" key="3">
    <source>
        <dbReference type="Proteomes" id="UP000051952"/>
    </source>
</evidence>
<evidence type="ECO:0000256" key="1">
    <source>
        <dbReference type="SAM" id="MobiDB-lite"/>
    </source>
</evidence>
<feature type="region of interest" description="Disordered" evidence="1">
    <location>
        <begin position="654"/>
        <end position="677"/>
    </location>
</feature>
<feature type="compositionally biased region" description="Low complexity" evidence="1">
    <location>
        <begin position="183"/>
        <end position="193"/>
    </location>
</feature>
<feature type="compositionally biased region" description="Polar residues" evidence="1">
    <location>
        <begin position="965"/>
        <end position="976"/>
    </location>
</feature>
<feature type="compositionally biased region" description="Low complexity" evidence="1">
    <location>
        <begin position="13"/>
        <end position="59"/>
    </location>
</feature>